<dbReference type="AlphaFoldDB" id="U4KPR1"/>
<name>U4KPR1_ALTPJ</name>
<organism evidence="1 2">
    <name type="scientific">Alteracholeplasma palmae (strain ATCC 49389 / J233)</name>
    <name type="common">Acholeplasma palmae</name>
    <dbReference type="NCBI Taxonomy" id="1318466"/>
    <lineage>
        <taxon>Bacteria</taxon>
        <taxon>Bacillati</taxon>
        <taxon>Mycoplasmatota</taxon>
        <taxon>Mollicutes</taxon>
        <taxon>Acholeplasmatales</taxon>
        <taxon>Acholeplasmataceae</taxon>
        <taxon>Acholeplasma</taxon>
    </lineage>
</organism>
<dbReference type="RefSeq" id="WP_026658588.1">
    <property type="nucleotide sequence ID" value="NC_022538.1"/>
</dbReference>
<keyword evidence="2" id="KW-1185">Reference proteome</keyword>
<dbReference type="EMBL" id="FO681347">
    <property type="protein sequence ID" value="CCV64270.1"/>
    <property type="molecule type" value="Genomic_DNA"/>
</dbReference>
<dbReference type="OrthoDB" id="384910at2"/>
<sequence length="91" mass="10890">MKEEKLSIIRDDEETLATILFTYNNDDKNYVVFEFDDTKEISAAIYEENDNDEGILVDIETDEEWDMIDKVLDKYFDELEAELDEEEFDEE</sequence>
<accession>U4KPR1</accession>
<dbReference type="Proteomes" id="UP000032740">
    <property type="component" value="Chromosome"/>
</dbReference>
<evidence type="ECO:0000313" key="2">
    <source>
        <dbReference type="Proteomes" id="UP000032740"/>
    </source>
</evidence>
<evidence type="ECO:0000313" key="1">
    <source>
        <dbReference type="EMBL" id="CCV64270.1"/>
    </source>
</evidence>
<dbReference type="Pfam" id="PF06949">
    <property type="entry name" value="DUF1292"/>
    <property type="match status" value="1"/>
</dbReference>
<dbReference type="HOGENOM" id="CLU_184193_0_0_14"/>
<protein>
    <submittedName>
        <fullName evidence="1">Uncharacterized protein</fullName>
    </submittedName>
</protein>
<reference evidence="1 2" key="1">
    <citation type="journal article" date="2013" name="J. Mol. Microbiol. Biotechnol.">
        <title>Analysis of the Complete Genomes of Acholeplasma brassicae , A. palmae and A. laidlawii and Their Comparison to the Obligate Parasites from ' Candidatus Phytoplasma'.</title>
        <authorList>
            <person name="Kube M."/>
            <person name="Siewert C."/>
            <person name="Migdoll A.M."/>
            <person name="Duduk B."/>
            <person name="Holz S."/>
            <person name="Rabus R."/>
            <person name="Seemuller E."/>
            <person name="Mitrovic J."/>
            <person name="Muller I."/>
            <person name="Buttner C."/>
            <person name="Reinhardt R."/>
        </authorList>
    </citation>
    <scope>NUCLEOTIDE SEQUENCE [LARGE SCALE GENOMIC DNA]</scope>
    <source>
        <strain evidence="1 2">J233</strain>
    </source>
</reference>
<proteinExistence type="predicted"/>
<dbReference type="STRING" id="1318466.BN85406930"/>
<gene>
    <name evidence="1" type="ORF">BN85406930</name>
</gene>
<dbReference type="KEGG" id="apal:BN85406930"/>
<dbReference type="InterPro" id="IPR009711">
    <property type="entry name" value="UPF0473"/>
</dbReference>